<dbReference type="SMART" id="SM00248">
    <property type="entry name" value="ANK"/>
    <property type="match status" value="5"/>
</dbReference>
<dbReference type="InterPro" id="IPR036770">
    <property type="entry name" value="Ankyrin_rpt-contain_sf"/>
</dbReference>
<dbReference type="PANTHER" id="PTHR24198">
    <property type="entry name" value="ANKYRIN REPEAT AND PROTEIN KINASE DOMAIN-CONTAINING PROTEIN"/>
    <property type="match status" value="1"/>
</dbReference>
<dbReference type="PROSITE" id="PS50088">
    <property type="entry name" value="ANK_REPEAT"/>
    <property type="match status" value="1"/>
</dbReference>
<sequence length="309" mass="34922">MTSHDQNCDIRQLQEAALSGYVDRVRAILLEWRETLGDDKVFAENTVPILDEAIERDLAEVVETLLTYQVPMNAELFLKATRNTSYRILQAFLHHGWDINTPVSPYTPPALASSFHDRDLTKWFLDHGANPNQRCNAYRDCTPLSIAFREAEPPTIKLLLDYGASLQHGQVLHYAAMRELDDRLDVLKYLLQEGLPVNDIMYQNCGDEYYFNMYSGIGTPLHYAAARGLLDSARLLIENGASPLVKDPAGKVALEWAEYNGQTNVAEFLRPRSTGHGPETIPQFTAEDGRHFGNVSMEDFLRESGYQLV</sequence>
<evidence type="ECO:0000256" key="1">
    <source>
        <dbReference type="ARBA" id="ARBA00022737"/>
    </source>
</evidence>
<name>A0A2V5I8B4_9EURO</name>
<dbReference type="InterPro" id="IPR002110">
    <property type="entry name" value="Ankyrin_rpt"/>
</dbReference>
<dbReference type="Gene3D" id="1.25.40.20">
    <property type="entry name" value="Ankyrin repeat-containing domain"/>
    <property type="match status" value="2"/>
</dbReference>
<dbReference type="PROSITE" id="PS50297">
    <property type="entry name" value="ANK_REP_REGION"/>
    <property type="match status" value="1"/>
</dbReference>
<dbReference type="SUPFAM" id="SSF48403">
    <property type="entry name" value="Ankyrin repeat"/>
    <property type="match status" value="1"/>
</dbReference>
<keyword evidence="1" id="KW-0677">Repeat</keyword>
<accession>A0A2V5I8B4</accession>
<organism evidence="4 5">
    <name type="scientific">Aspergillus indologenus CBS 114.80</name>
    <dbReference type="NCBI Taxonomy" id="1450541"/>
    <lineage>
        <taxon>Eukaryota</taxon>
        <taxon>Fungi</taxon>
        <taxon>Dikarya</taxon>
        <taxon>Ascomycota</taxon>
        <taxon>Pezizomycotina</taxon>
        <taxon>Eurotiomycetes</taxon>
        <taxon>Eurotiomycetidae</taxon>
        <taxon>Eurotiales</taxon>
        <taxon>Aspergillaceae</taxon>
        <taxon>Aspergillus</taxon>
        <taxon>Aspergillus subgen. Circumdati</taxon>
    </lineage>
</organism>
<dbReference type="PANTHER" id="PTHR24198:SF165">
    <property type="entry name" value="ANKYRIN REPEAT-CONTAINING PROTEIN-RELATED"/>
    <property type="match status" value="1"/>
</dbReference>
<dbReference type="AlphaFoldDB" id="A0A2V5I8B4"/>
<protein>
    <submittedName>
        <fullName evidence="4">Ankyrin</fullName>
    </submittedName>
</protein>
<gene>
    <name evidence="4" type="ORF">BP00DRAFT_341848</name>
</gene>
<reference evidence="4 5" key="1">
    <citation type="submission" date="2018-02" db="EMBL/GenBank/DDBJ databases">
        <title>The genomes of Aspergillus section Nigri reveals drivers in fungal speciation.</title>
        <authorList>
            <consortium name="DOE Joint Genome Institute"/>
            <person name="Vesth T.C."/>
            <person name="Nybo J."/>
            <person name="Theobald S."/>
            <person name="Brandl J."/>
            <person name="Frisvad J.C."/>
            <person name="Nielsen K.F."/>
            <person name="Lyhne E.K."/>
            <person name="Kogle M.E."/>
            <person name="Kuo A."/>
            <person name="Riley R."/>
            <person name="Clum A."/>
            <person name="Nolan M."/>
            <person name="Lipzen A."/>
            <person name="Salamov A."/>
            <person name="Henrissat B."/>
            <person name="Wiebenga A."/>
            <person name="De vries R.P."/>
            <person name="Grigoriev I.V."/>
            <person name="Mortensen U.H."/>
            <person name="Andersen M.R."/>
            <person name="Baker S.E."/>
        </authorList>
    </citation>
    <scope>NUCLEOTIDE SEQUENCE [LARGE SCALE GENOMIC DNA]</scope>
    <source>
        <strain evidence="4 5">CBS 114.80</strain>
    </source>
</reference>
<evidence type="ECO:0000313" key="4">
    <source>
        <dbReference type="EMBL" id="PYI32281.1"/>
    </source>
</evidence>
<evidence type="ECO:0000256" key="2">
    <source>
        <dbReference type="ARBA" id="ARBA00023043"/>
    </source>
</evidence>
<dbReference type="Pfam" id="PF12796">
    <property type="entry name" value="Ank_2"/>
    <property type="match status" value="2"/>
</dbReference>
<feature type="repeat" description="ANK" evidence="3">
    <location>
        <begin position="219"/>
        <end position="248"/>
    </location>
</feature>
<dbReference type="Proteomes" id="UP000248817">
    <property type="component" value="Unassembled WGS sequence"/>
</dbReference>
<dbReference type="EMBL" id="KZ825494">
    <property type="protein sequence ID" value="PYI32281.1"/>
    <property type="molecule type" value="Genomic_DNA"/>
</dbReference>
<keyword evidence="5" id="KW-1185">Reference proteome</keyword>
<keyword evidence="2 3" id="KW-0040">ANK repeat</keyword>
<proteinExistence type="predicted"/>
<evidence type="ECO:0000256" key="3">
    <source>
        <dbReference type="PROSITE-ProRule" id="PRU00023"/>
    </source>
</evidence>
<evidence type="ECO:0000313" key="5">
    <source>
        <dbReference type="Proteomes" id="UP000248817"/>
    </source>
</evidence>